<comment type="caution">
    <text evidence="1">The sequence shown here is derived from an EMBL/GenBank/DDBJ whole genome shotgun (WGS) entry which is preliminary data.</text>
</comment>
<organism evidence="1 2">
    <name type="scientific">Lactobacillus kitasatonis DSM 16761 = JCM 1039</name>
    <dbReference type="NCBI Taxonomy" id="1423767"/>
    <lineage>
        <taxon>Bacteria</taxon>
        <taxon>Bacillati</taxon>
        <taxon>Bacillota</taxon>
        <taxon>Bacilli</taxon>
        <taxon>Lactobacillales</taxon>
        <taxon>Lactobacillaceae</taxon>
        <taxon>Lactobacillus</taxon>
    </lineage>
</organism>
<dbReference type="OrthoDB" id="2290858at2"/>
<proteinExistence type="predicted"/>
<dbReference type="PATRIC" id="fig|1423767.3.peg.290"/>
<gene>
    <name evidence="1" type="ORF">FC59_GL000278</name>
</gene>
<name>A0A0R1VHW8_9LACO</name>
<sequence length="334" mass="39216">MSNLESNTDNQFIDKLHQAYLKRVNFYHIPKAELARFSWSGHKHVIIYVVKVFSDYRRYDHSTMYFAVKADTAKDDIKFMDLISRTSNPEFSRIGDSLVLSRVAWLISQGLIDKNISETICQASTDFTFSDFDENKKDDIFFEEWAKTWVDREYDAAQEAEENSTPVQKFPDFPNTKQRFFIDRYHFKDMLKSLNDSQFEDEFNQCLFAYENEKWFLCATGLGSCLEHLMLIILTNYDKNGFKDKKGKRLLKDFPKNPTAYDYVGYFKRAPINVTSRQATFINLLYMARNSVDHHNTGKTQKNLCDLLLNGISDMYNDYYSSSVLYKPAPKENE</sequence>
<dbReference type="EMBL" id="AZFU01000015">
    <property type="protein sequence ID" value="KRM05050.1"/>
    <property type="molecule type" value="Genomic_DNA"/>
</dbReference>
<evidence type="ECO:0000313" key="1">
    <source>
        <dbReference type="EMBL" id="KRM05050.1"/>
    </source>
</evidence>
<dbReference type="AlphaFoldDB" id="A0A0R1VHW8"/>
<reference evidence="1 2" key="1">
    <citation type="journal article" date="2015" name="Genome Announc.">
        <title>Expanding the biotechnology potential of lactobacilli through comparative genomics of 213 strains and associated genera.</title>
        <authorList>
            <person name="Sun Z."/>
            <person name="Harris H.M."/>
            <person name="McCann A."/>
            <person name="Guo C."/>
            <person name="Argimon S."/>
            <person name="Zhang W."/>
            <person name="Yang X."/>
            <person name="Jeffery I.B."/>
            <person name="Cooney J.C."/>
            <person name="Kagawa T.F."/>
            <person name="Liu W."/>
            <person name="Song Y."/>
            <person name="Salvetti E."/>
            <person name="Wrobel A."/>
            <person name="Rasinkangas P."/>
            <person name="Parkhill J."/>
            <person name="Rea M.C."/>
            <person name="O'Sullivan O."/>
            <person name="Ritari J."/>
            <person name="Douillard F.P."/>
            <person name="Paul Ross R."/>
            <person name="Yang R."/>
            <person name="Briner A.E."/>
            <person name="Felis G.E."/>
            <person name="de Vos W.M."/>
            <person name="Barrangou R."/>
            <person name="Klaenhammer T.R."/>
            <person name="Caufield P.W."/>
            <person name="Cui Y."/>
            <person name="Zhang H."/>
            <person name="O'Toole P.W."/>
        </authorList>
    </citation>
    <scope>NUCLEOTIDE SEQUENCE [LARGE SCALE GENOMIC DNA]</scope>
    <source>
        <strain evidence="1 2">DSM 16761</strain>
    </source>
</reference>
<dbReference type="RefSeq" id="WP_025015335.1">
    <property type="nucleotide sequence ID" value="NZ_AZFU01000015.1"/>
</dbReference>
<protein>
    <submittedName>
        <fullName evidence="1">Uncharacterized protein</fullName>
    </submittedName>
</protein>
<dbReference type="eggNOG" id="ENOG50344NR">
    <property type="taxonomic scope" value="Bacteria"/>
</dbReference>
<accession>A0A0R1VHW8</accession>
<evidence type="ECO:0000313" key="2">
    <source>
        <dbReference type="Proteomes" id="UP000051307"/>
    </source>
</evidence>
<dbReference type="Proteomes" id="UP000051307">
    <property type="component" value="Unassembled WGS sequence"/>
</dbReference>